<feature type="transmembrane region" description="Helical" evidence="12">
    <location>
        <begin position="327"/>
        <end position="348"/>
    </location>
</feature>
<feature type="transmembrane region" description="Helical" evidence="12">
    <location>
        <begin position="56"/>
        <end position="75"/>
    </location>
</feature>
<keyword evidence="7" id="KW-0630">Potassium</keyword>
<evidence type="ECO:0000256" key="10">
    <source>
        <dbReference type="ARBA" id="ARBA00023136"/>
    </source>
</evidence>
<dbReference type="FunFam" id="3.40.50.720:FF:000036">
    <property type="entry name" value="Glutathione-regulated potassium-efflux system protein KefB"/>
    <property type="match status" value="1"/>
</dbReference>
<feature type="transmembrane region" description="Helical" evidence="12">
    <location>
        <begin position="148"/>
        <end position="173"/>
    </location>
</feature>
<evidence type="ECO:0000313" key="14">
    <source>
        <dbReference type="EMBL" id="MBD8525809.1"/>
    </source>
</evidence>
<dbReference type="GO" id="GO:0005886">
    <property type="term" value="C:plasma membrane"/>
    <property type="evidence" value="ECO:0007669"/>
    <property type="project" value="TreeGrafter"/>
</dbReference>
<proteinExistence type="inferred from homology"/>
<keyword evidence="15" id="KW-1185">Reference proteome</keyword>
<accession>A0AAW3ZMD0</accession>
<dbReference type="InterPro" id="IPR006153">
    <property type="entry name" value="Cation/H_exchanger_TM"/>
</dbReference>
<dbReference type="AlphaFoldDB" id="A0AAW3ZMD0"/>
<feature type="transmembrane region" description="Helical" evidence="12">
    <location>
        <begin position="31"/>
        <end position="50"/>
    </location>
</feature>
<dbReference type="GO" id="GO:0006813">
    <property type="term" value="P:potassium ion transport"/>
    <property type="evidence" value="ECO:0007669"/>
    <property type="project" value="UniProtKB-KW"/>
</dbReference>
<evidence type="ECO:0000256" key="9">
    <source>
        <dbReference type="ARBA" id="ARBA00023065"/>
    </source>
</evidence>
<evidence type="ECO:0000256" key="1">
    <source>
        <dbReference type="ARBA" id="ARBA00004127"/>
    </source>
</evidence>
<dbReference type="PANTHER" id="PTHR46157:SF4">
    <property type="entry name" value="K(+) EFFLUX ANTIPORTER 3, CHLOROPLASTIC"/>
    <property type="match status" value="1"/>
</dbReference>
<feature type="transmembrane region" description="Helical" evidence="12">
    <location>
        <begin position="240"/>
        <end position="258"/>
    </location>
</feature>
<feature type="transmembrane region" description="Helical" evidence="12">
    <location>
        <begin position="115"/>
        <end position="136"/>
    </location>
</feature>
<dbReference type="Gene3D" id="3.40.50.720">
    <property type="entry name" value="NAD(P)-binding Rossmann-like Domain"/>
    <property type="match status" value="1"/>
</dbReference>
<dbReference type="Pfam" id="PF00999">
    <property type="entry name" value="Na_H_Exchanger"/>
    <property type="match status" value="1"/>
</dbReference>
<evidence type="ECO:0000256" key="4">
    <source>
        <dbReference type="ARBA" id="ARBA00022449"/>
    </source>
</evidence>
<evidence type="ECO:0000259" key="13">
    <source>
        <dbReference type="PROSITE" id="PS51201"/>
    </source>
</evidence>
<feature type="transmembrane region" description="Helical" evidence="12">
    <location>
        <begin position="295"/>
        <end position="315"/>
    </location>
</feature>
<dbReference type="PANTHER" id="PTHR46157">
    <property type="entry name" value="K(+) EFFLUX ANTIPORTER 3, CHLOROPLASTIC"/>
    <property type="match status" value="1"/>
</dbReference>
<keyword evidence="8 12" id="KW-1133">Transmembrane helix</keyword>
<evidence type="ECO:0000256" key="2">
    <source>
        <dbReference type="ARBA" id="ARBA00005551"/>
    </source>
</evidence>
<comment type="caution">
    <text evidence="14">The sequence shown here is derived from an EMBL/GenBank/DDBJ whole genome shotgun (WGS) entry which is preliminary data.</text>
</comment>
<evidence type="ECO:0000256" key="11">
    <source>
        <dbReference type="SAM" id="MobiDB-lite"/>
    </source>
</evidence>
<dbReference type="RefSeq" id="WP_192029220.1">
    <property type="nucleotide sequence ID" value="NZ_JACYTR010000013.1"/>
</dbReference>
<protein>
    <submittedName>
        <fullName evidence="14">Cation:proton antiporter</fullName>
    </submittedName>
</protein>
<feature type="compositionally biased region" description="Low complexity" evidence="11">
    <location>
        <begin position="601"/>
        <end position="616"/>
    </location>
</feature>
<dbReference type="SUPFAM" id="SSF51735">
    <property type="entry name" value="NAD(P)-binding Rossmann-fold domains"/>
    <property type="match status" value="1"/>
</dbReference>
<comment type="similarity">
    <text evidence="2">Belongs to the monovalent cation:proton antiporter 2 (CPA2) transporter (TC 2.A.37) family.</text>
</comment>
<feature type="transmembrane region" description="Helical" evidence="12">
    <location>
        <begin position="185"/>
        <end position="204"/>
    </location>
</feature>
<keyword evidence="9" id="KW-0406">Ion transport</keyword>
<dbReference type="PROSITE" id="PS51201">
    <property type="entry name" value="RCK_N"/>
    <property type="match status" value="1"/>
</dbReference>
<dbReference type="InterPro" id="IPR036291">
    <property type="entry name" value="NAD(P)-bd_dom_sf"/>
</dbReference>
<keyword evidence="4" id="KW-0050">Antiport</keyword>
<evidence type="ECO:0000256" key="8">
    <source>
        <dbReference type="ARBA" id="ARBA00022989"/>
    </source>
</evidence>
<gene>
    <name evidence="14" type="ORF">IFO71_08630</name>
</gene>
<evidence type="ECO:0000256" key="5">
    <source>
        <dbReference type="ARBA" id="ARBA00022538"/>
    </source>
</evidence>
<keyword evidence="5" id="KW-0633">Potassium transport</keyword>
<feature type="transmembrane region" description="Helical" evidence="12">
    <location>
        <begin position="87"/>
        <end position="109"/>
    </location>
</feature>
<dbReference type="InterPro" id="IPR003148">
    <property type="entry name" value="RCK_N"/>
</dbReference>
<keyword evidence="6 12" id="KW-0812">Transmembrane</keyword>
<dbReference type="Gene3D" id="1.20.1530.20">
    <property type="match status" value="1"/>
</dbReference>
<dbReference type="Proteomes" id="UP000613768">
    <property type="component" value="Unassembled WGS sequence"/>
</dbReference>
<dbReference type="EMBL" id="JACYTR010000013">
    <property type="protein sequence ID" value="MBD8525809.1"/>
    <property type="molecule type" value="Genomic_DNA"/>
</dbReference>
<dbReference type="NCBIfam" id="TIGR00932">
    <property type="entry name" value="2a37"/>
    <property type="match status" value="1"/>
</dbReference>
<dbReference type="GO" id="GO:0015297">
    <property type="term" value="F:antiporter activity"/>
    <property type="evidence" value="ECO:0007669"/>
    <property type="project" value="UniProtKB-KW"/>
</dbReference>
<dbReference type="Pfam" id="PF02254">
    <property type="entry name" value="TrkA_N"/>
    <property type="match status" value="1"/>
</dbReference>
<feature type="region of interest" description="Disordered" evidence="11">
    <location>
        <begin position="590"/>
        <end position="629"/>
    </location>
</feature>
<dbReference type="GO" id="GO:1902600">
    <property type="term" value="P:proton transmembrane transport"/>
    <property type="evidence" value="ECO:0007669"/>
    <property type="project" value="InterPro"/>
</dbReference>
<feature type="transmembrane region" description="Helical" evidence="12">
    <location>
        <begin position="360"/>
        <end position="379"/>
    </location>
</feature>
<name>A0AAW3ZMD0_9GAMM</name>
<dbReference type="GO" id="GO:0012505">
    <property type="term" value="C:endomembrane system"/>
    <property type="evidence" value="ECO:0007669"/>
    <property type="project" value="UniProtKB-SubCell"/>
</dbReference>
<feature type="transmembrane region" description="Helical" evidence="12">
    <location>
        <begin position="270"/>
        <end position="289"/>
    </location>
</feature>
<evidence type="ECO:0000256" key="3">
    <source>
        <dbReference type="ARBA" id="ARBA00022448"/>
    </source>
</evidence>
<keyword evidence="10 12" id="KW-0472">Membrane</keyword>
<dbReference type="GO" id="GO:0008324">
    <property type="term" value="F:monoatomic cation transmembrane transporter activity"/>
    <property type="evidence" value="ECO:0007669"/>
    <property type="project" value="InterPro"/>
</dbReference>
<sequence>MSGHGFLDIALVFLIAAVLAVPLFRALGLGAVLGYLAAGVVIGPHLLGLVPDPSAVLAASEFGVVMLLFIIGLELSPARLWVMRRQVFGVGSLQVLGSALLLGLLLVWLPLGWKAGLIVALGLALSSTAVGLQLLAERKELPAHYGRLAFAILLFQDIAAIPLLAAVPLLGVVKAGAAEQSVGNLIANAVLAIAAVILVGRWLLRHLFRAVARNGSVEVFSASTLLVVVGTAWLMHSAGLSMGLGAFLAGLLLADSEFRHELESHIDPFKGLLLGLFFIAVGMSIDLNVVAREPILIALGVAALLLIKFLLLFALGRGSGLDSAGALRLGAVLSMGGEFAFVVFAEAFKAGLLDAVMRDKLVVIVGLSMAATPPLLLLIDRLIASQPKPAPTRAADTIDHEHPRVIIAGFGRMGQIVGRMLTASKIAYTALENSAEQVDFSRRFGSKIYYGDPARPDLLRAAHAERAEVIVVTTDDPEANLRTVRVIKRLFPHLKILARARNRQHAFRLMDLGVDQVIRETFYSSIELARHTLQAVGADDADAQRRVDRFIQHDEELLREQHLLYDDEAALIQSSKEARSELARLFAADAERPLDSEGSQGARDSGTAASAAVAAGDRSKVPNNQSPSG</sequence>
<comment type="subcellular location">
    <subcellularLocation>
        <location evidence="1">Endomembrane system</location>
        <topology evidence="1">Multi-pass membrane protein</topology>
    </subcellularLocation>
</comment>
<evidence type="ECO:0000256" key="7">
    <source>
        <dbReference type="ARBA" id="ARBA00022958"/>
    </source>
</evidence>
<reference evidence="14 15" key="1">
    <citation type="submission" date="2020-09" db="EMBL/GenBank/DDBJ databases">
        <title>Pseudoxanthomonas sp. CAU 1598 isolated from sand of Yaerae Beach.</title>
        <authorList>
            <person name="Kim W."/>
        </authorList>
    </citation>
    <scope>NUCLEOTIDE SEQUENCE [LARGE SCALE GENOMIC DNA]</scope>
    <source>
        <strain evidence="14 15">CAU 1598</strain>
    </source>
</reference>
<evidence type="ECO:0000313" key="15">
    <source>
        <dbReference type="Proteomes" id="UP000613768"/>
    </source>
</evidence>
<dbReference type="InterPro" id="IPR038770">
    <property type="entry name" value="Na+/solute_symporter_sf"/>
</dbReference>
<evidence type="ECO:0000256" key="6">
    <source>
        <dbReference type="ARBA" id="ARBA00022692"/>
    </source>
</evidence>
<dbReference type="InterPro" id="IPR004771">
    <property type="entry name" value="K/H_exchanger"/>
</dbReference>
<feature type="transmembrane region" description="Helical" evidence="12">
    <location>
        <begin position="6"/>
        <end position="24"/>
    </location>
</feature>
<keyword evidence="3" id="KW-0813">Transport</keyword>
<evidence type="ECO:0000256" key="12">
    <source>
        <dbReference type="SAM" id="Phobius"/>
    </source>
</evidence>
<feature type="domain" description="RCK N-terminal" evidence="13">
    <location>
        <begin position="402"/>
        <end position="518"/>
    </location>
</feature>
<organism evidence="14 15">
    <name type="scientific">Pseudomarimonas arenosa</name>
    <dbReference type="NCBI Taxonomy" id="2774145"/>
    <lineage>
        <taxon>Bacteria</taxon>
        <taxon>Pseudomonadati</taxon>
        <taxon>Pseudomonadota</taxon>
        <taxon>Gammaproteobacteria</taxon>
        <taxon>Lysobacterales</taxon>
        <taxon>Lysobacteraceae</taxon>
        <taxon>Pseudomarimonas</taxon>
    </lineage>
</organism>